<reference evidence="2 3" key="1">
    <citation type="journal article" date="2011" name="Stand. Genomic Sci.">
        <title>Non-contiguous finished genome sequence and contextual data of the filamentous soil bacterium Ktedonobacter racemifer type strain (SOSP1-21).</title>
        <authorList>
            <person name="Chang Y.J."/>
            <person name="Land M."/>
            <person name="Hauser L."/>
            <person name="Chertkov O."/>
            <person name="Del Rio T.G."/>
            <person name="Nolan M."/>
            <person name="Copeland A."/>
            <person name="Tice H."/>
            <person name="Cheng J.F."/>
            <person name="Lucas S."/>
            <person name="Han C."/>
            <person name="Goodwin L."/>
            <person name="Pitluck S."/>
            <person name="Ivanova N."/>
            <person name="Ovchinikova G."/>
            <person name="Pati A."/>
            <person name="Chen A."/>
            <person name="Palaniappan K."/>
            <person name="Mavromatis K."/>
            <person name="Liolios K."/>
            <person name="Brettin T."/>
            <person name="Fiebig A."/>
            <person name="Rohde M."/>
            <person name="Abt B."/>
            <person name="Goker M."/>
            <person name="Detter J.C."/>
            <person name="Woyke T."/>
            <person name="Bristow J."/>
            <person name="Eisen J.A."/>
            <person name="Markowitz V."/>
            <person name="Hugenholtz P."/>
            <person name="Kyrpides N.C."/>
            <person name="Klenk H.P."/>
            <person name="Lapidus A."/>
        </authorList>
    </citation>
    <scope>NUCLEOTIDE SEQUENCE [LARGE SCALE GENOMIC DNA]</scope>
    <source>
        <strain evidence="3">DSM 44963</strain>
    </source>
</reference>
<dbReference type="STRING" id="485913.Krac_3956"/>
<comment type="caution">
    <text evidence="2">The sequence shown here is derived from an EMBL/GenBank/DDBJ whole genome shotgun (WGS) entry which is preliminary data.</text>
</comment>
<evidence type="ECO:0000313" key="2">
    <source>
        <dbReference type="EMBL" id="EFH83044.1"/>
    </source>
</evidence>
<protein>
    <submittedName>
        <fullName evidence="2">Putative transposase</fullName>
    </submittedName>
</protein>
<evidence type="ECO:0000313" key="3">
    <source>
        <dbReference type="Proteomes" id="UP000004508"/>
    </source>
</evidence>
<dbReference type="AlphaFoldDB" id="D6U3Q4"/>
<organism evidence="2 3">
    <name type="scientific">Ktedonobacter racemifer DSM 44963</name>
    <dbReference type="NCBI Taxonomy" id="485913"/>
    <lineage>
        <taxon>Bacteria</taxon>
        <taxon>Bacillati</taxon>
        <taxon>Chloroflexota</taxon>
        <taxon>Ktedonobacteria</taxon>
        <taxon>Ktedonobacterales</taxon>
        <taxon>Ktedonobacteraceae</taxon>
        <taxon>Ktedonobacter</taxon>
    </lineage>
</organism>
<dbReference type="EMBL" id="ADVG01000004">
    <property type="protein sequence ID" value="EFH83044.1"/>
    <property type="molecule type" value="Genomic_DNA"/>
</dbReference>
<dbReference type="InterPro" id="IPR036397">
    <property type="entry name" value="RNaseH_sf"/>
</dbReference>
<dbReference type="eggNOG" id="COG3335">
    <property type="taxonomic scope" value="Bacteria"/>
</dbReference>
<feature type="domain" description="Tc1-like transposase DDE" evidence="1">
    <location>
        <begin position="12"/>
        <end position="140"/>
    </location>
</feature>
<sequence>MKKKVKTEGWTMVFVDESAFYLLPMVVRTYSPRGQTPILQVPLSYDHLSAIGGITPEGRIFMQIQDHSYKGPDVVRFLQLLLREIPGKILVIWDGASIHRCKAIKNFTSRDDAQRIHLERLPAYAPELNPQEGVWNLLKRVELKNVCGLNLQDLRLQLLRAKERLRHRKSTLSQCYAHAGYRL</sequence>
<gene>
    <name evidence="2" type="ORF">Krac_3956</name>
</gene>
<dbReference type="InterPro" id="IPR038717">
    <property type="entry name" value="Tc1-like_DDE_dom"/>
</dbReference>
<dbReference type="Proteomes" id="UP000004508">
    <property type="component" value="Unassembled WGS sequence"/>
</dbReference>
<dbReference type="Gene3D" id="3.30.420.10">
    <property type="entry name" value="Ribonuclease H-like superfamily/Ribonuclease H"/>
    <property type="match status" value="1"/>
</dbReference>
<name>D6U3Q4_KTERA</name>
<keyword evidence="3" id="KW-1185">Reference proteome</keyword>
<dbReference type="GO" id="GO:0003676">
    <property type="term" value="F:nucleic acid binding"/>
    <property type="evidence" value="ECO:0007669"/>
    <property type="project" value="InterPro"/>
</dbReference>
<dbReference type="Pfam" id="PF13358">
    <property type="entry name" value="DDE_3"/>
    <property type="match status" value="1"/>
</dbReference>
<proteinExistence type="predicted"/>
<evidence type="ECO:0000259" key="1">
    <source>
        <dbReference type="Pfam" id="PF13358"/>
    </source>
</evidence>
<accession>D6U3Q4</accession>
<dbReference type="InParanoid" id="D6U3Q4"/>